<protein>
    <submittedName>
        <fullName evidence="1">Uncharacterized protein</fullName>
    </submittedName>
</protein>
<dbReference type="Pfam" id="PF07237">
    <property type="entry name" value="DUF1428"/>
    <property type="match status" value="1"/>
</dbReference>
<name>A0A7R8ZQ80_9CRUS</name>
<proteinExistence type="predicted"/>
<dbReference type="OrthoDB" id="4181370at2759"/>
<dbReference type="EMBL" id="OB665540">
    <property type="protein sequence ID" value="CAD7233035.1"/>
    <property type="molecule type" value="Genomic_DNA"/>
</dbReference>
<dbReference type="Gene3D" id="3.30.70.100">
    <property type="match status" value="1"/>
</dbReference>
<gene>
    <name evidence="1" type="ORF">CTOB1V02_LOCUS10860</name>
</gene>
<evidence type="ECO:0000313" key="1">
    <source>
        <dbReference type="EMBL" id="CAD7233035.1"/>
    </source>
</evidence>
<sequence length="167" mass="18831">MLLTHKKFAEFSPNAISDPRDTTEVLNCLSCSSREEVDTLVAAAVANGGNTYSTPQDRGFIANLEAYRQLAEVAASVWREHGALEYIECLADDVPEGEVTSFPMSVQLKEDEVVVFSWIRYESREARDEIMEKVMADPRLDCMKQPDGMPFDGMRLIWGGFKVMLER</sequence>
<dbReference type="Gene3D" id="3.10.180.10">
    <property type="entry name" value="2,3-Dihydroxybiphenyl 1,2-Dioxygenase, domain 1"/>
    <property type="match status" value="1"/>
</dbReference>
<dbReference type="InterPro" id="IPR011008">
    <property type="entry name" value="Dimeric_a/b-barrel"/>
</dbReference>
<dbReference type="AlphaFoldDB" id="A0A7R8ZQ80"/>
<dbReference type="InterPro" id="IPR009874">
    <property type="entry name" value="DUF1428"/>
</dbReference>
<accession>A0A7R8ZQ80</accession>
<reference evidence="1" key="1">
    <citation type="submission" date="2020-11" db="EMBL/GenBank/DDBJ databases">
        <authorList>
            <person name="Tran Van P."/>
        </authorList>
    </citation>
    <scope>NUCLEOTIDE SEQUENCE</scope>
</reference>
<organism evidence="1">
    <name type="scientific">Cyprideis torosa</name>
    <dbReference type="NCBI Taxonomy" id="163714"/>
    <lineage>
        <taxon>Eukaryota</taxon>
        <taxon>Metazoa</taxon>
        <taxon>Ecdysozoa</taxon>
        <taxon>Arthropoda</taxon>
        <taxon>Crustacea</taxon>
        <taxon>Oligostraca</taxon>
        <taxon>Ostracoda</taxon>
        <taxon>Podocopa</taxon>
        <taxon>Podocopida</taxon>
        <taxon>Cytherocopina</taxon>
        <taxon>Cytheroidea</taxon>
        <taxon>Cytherideidae</taxon>
        <taxon>Cyprideis</taxon>
    </lineage>
</organism>
<dbReference type="InterPro" id="IPR029068">
    <property type="entry name" value="Glyas_Bleomycin-R_OHBP_Dase"/>
</dbReference>
<dbReference type="SUPFAM" id="SSF54909">
    <property type="entry name" value="Dimeric alpha+beta barrel"/>
    <property type="match status" value="1"/>
</dbReference>